<organism evidence="2 3">
    <name type="scientific">Candidatus Eisenbergiella merdavium</name>
    <dbReference type="NCBI Taxonomy" id="2838551"/>
    <lineage>
        <taxon>Bacteria</taxon>
        <taxon>Bacillati</taxon>
        <taxon>Bacillota</taxon>
        <taxon>Clostridia</taxon>
        <taxon>Lachnospirales</taxon>
        <taxon>Lachnospiraceae</taxon>
        <taxon>Eisenbergiella</taxon>
    </lineage>
</organism>
<dbReference type="PANTHER" id="PTHR35007:SF1">
    <property type="entry name" value="PILUS ASSEMBLY PROTEIN"/>
    <property type="match status" value="1"/>
</dbReference>
<protein>
    <submittedName>
        <fullName evidence="2">Type II secretion system F family protein</fullName>
    </submittedName>
</protein>
<keyword evidence="1" id="KW-1133">Transmembrane helix</keyword>
<dbReference type="AlphaFoldDB" id="A0A9D2ND99"/>
<sequence length="270" mass="30233">MRISLKWRELLPRSRKKAQKEKEHAPDYRKYSFSGKEFALYSVQGLGLAAVIAWFFYRSLWAVIPLLPLVVFFLRRTQESLAKRRRERLAVQFRDLILSAAAGLQAGYSVENAFLAAGEDVKRLYGADSIMAAEAAVLRRGISNNIPLELLLKDLGRRSGVGDVEDFAEVFSIARRAGGAVNDMIRRSASVTGDKIQISREIRTLLASRRYEQKIMNLIPFFIMAYLQLTSAGFFDALYGNPAGILIMTGALAVYSAAFLLSEKIVDIEV</sequence>
<dbReference type="Proteomes" id="UP000823891">
    <property type="component" value="Unassembled WGS sequence"/>
</dbReference>
<evidence type="ECO:0000313" key="3">
    <source>
        <dbReference type="Proteomes" id="UP000823891"/>
    </source>
</evidence>
<gene>
    <name evidence="2" type="ORF">H9761_06490</name>
</gene>
<feature type="transmembrane region" description="Helical" evidence="1">
    <location>
        <begin position="215"/>
        <end position="235"/>
    </location>
</feature>
<name>A0A9D2ND99_9FIRM</name>
<keyword evidence="1" id="KW-0472">Membrane</keyword>
<accession>A0A9D2ND99</accession>
<evidence type="ECO:0000313" key="2">
    <source>
        <dbReference type="EMBL" id="HJC23336.1"/>
    </source>
</evidence>
<proteinExistence type="predicted"/>
<evidence type="ECO:0000256" key="1">
    <source>
        <dbReference type="SAM" id="Phobius"/>
    </source>
</evidence>
<dbReference type="PANTHER" id="PTHR35007">
    <property type="entry name" value="INTEGRAL MEMBRANE PROTEIN-RELATED"/>
    <property type="match status" value="1"/>
</dbReference>
<dbReference type="EMBL" id="DWWS01000021">
    <property type="protein sequence ID" value="HJC23336.1"/>
    <property type="molecule type" value="Genomic_DNA"/>
</dbReference>
<feature type="transmembrane region" description="Helical" evidence="1">
    <location>
        <begin position="38"/>
        <end position="56"/>
    </location>
</feature>
<feature type="transmembrane region" description="Helical" evidence="1">
    <location>
        <begin position="241"/>
        <end position="261"/>
    </location>
</feature>
<keyword evidence="1" id="KW-0812">Transmembrane</keyword>
<reference evidence="2" key="1">
    <citation type="journal article" date="2021" name="PeerJ">
        <title>Extensive microbial diversity within the chicken gut microbiome revealed by metagenomics and culture.</title>
        <authorList>
            <person name="Gilroy R."/>
            <person name="Ravi A."/>
            <person name="Getino M."/>
            <person name="Pursley I."/>
            <person name="Horton D.L."/>
            <person name="Alikhan N.F."/>
            <person name="Baker D."/>
            <person name="Gharbi K."/>
            <person name="Hall N."/>
            <person name="Watson M."/>
            <person name="Adriaenssens E.M."/>
            <person name="Foster-Nyarko E."/>
            <person name="Jarju S."/>
            <person name="Secka A."/>
            <person name="Antonio M."/>
            <person name="Oren A."/>
            <person name="Chaudhuri R.R."/>
            <person name="La Ragione R."/>
            <person name="Hildebrand F."/>
            <person name="Pallen M.J."/>
        </authorList>
    </citation>
    <scope>NUCLEOTIDE SEQUENCE</scope>
    <source>
        <strain evidence="2">USAMLcec2-132</strain>
    </source>
</reference>
<feature type="transmembrane region" description="Helical" evidence="1">
    <location>
        <begin position="62"/>
        <end position="78"/>
    </location>
</feature>
<reference evidence="2" key="2">
    <citation type="submission" date="2021-04" db="EMBL/GenBank/DDBJ databases">
        <authorList>
            <person name="Gilroy R."/>
        </authorList>
    </citation>
    <scope>NUCLEOTIDE SEQUENCE</scope>
    <source>
        <strain evidence="2">USAMLcec2-132</strain>
    </source>
</reference>
<comment type="caution">
    <text evidence="2">The sequence shown here is derived from an EMBL/GenBank/DDBJ whole genome shotgun (WGS) entry which is preliminary data.</text>
</comment>